<evidence type="ECO:0000256" key="1">
    <source>
        <dbReference type="ARBA" id="ARBA00022679"/>
    </source>
</evidence>
<dbReference type="SUPFAM" id="SSF56112">
    <property type="entry name" value="Protein kinase-like (PK-like)"/>
    <property type="match status" value="1"/>
</dbReference>
<name>A0ABD3CY65_9LAMI</name>
<evidence type="ECO:0000313" key="8">
    <source>
        <dbReference type="EMBL" id="KAL3634261.1"/>
    </source>
</evidence>
<keyword evidence="4 5" id="KW-0067">ATP-binding</keyword>
<dbReference type="AlphaFoldDB" id="A0ABD3CY65"/>
<dbReference type="Proteomes" id="UP001632038">
    <property type="component" value="Unassembled WGS sequence"/>
</dbReference>
<dbReference type="PANTHER" id="PTHR48011:SF18">
    <property type="entry name" value="MITOGEN-ACTIVATED PROTEIN KINASE KINASE KINASE 19-RELATED"/>
    <property type="match status" value="1"/>
</dbReference>
<reference evidence="9" key="1">
    <citation type="journal article" date="2024" name="IScience">
        <title>Strigolactones Initiate the Formation of Haustorium-like Structures in Castilleja.</title>
        <authorList>
            <person name="Buerger M."/>
            <person name="Peterson D."/>
            <person name="Chory J."/>
        </authorList>
    </citation>
    <scope>NUCLEOTIDE SEQUENCE [LARGE SCALE GENOMIC DNA]</scope>
</reference>
<evidence type="ECO:0000256" key="5">
    <source>
        <dbReference type="PROSITE-ProRule" id="PRU10141"/>
    </source>
</evidence>
<keyword evidence="1" id="KW-0808">Transferase</keyword>
<protein>
    <recommendedName>
        <fullName evidence="7">Protein kinase domain-containing protein</fullName>
    </recommendedName>
</protein>
<dbReference type="SMART" id="SM00220">
    <property type="entry name" value="S_TKc"/>
    <property type="match status" value="1"/>
</dbReference>
<dbReference type="Pfam" id="PF00069">
    <property type="entry name" value="Pkinase"/>
    <property type="match status" value="1"/>
</dbReference>
<dbReference type="GO" id="GO:0004674">
    <property type="term" value="F:protein serine/threonine kinase activity"/>
    <property type="evidence" value="ECO:0007669"/>
    <property type="project" value="UniProtKB-KW"/>
</dbReference>
<evidence type="ECO:0000256" key="2">
    <source>
        <dbReference type="ARBA" id="ARBA00022741"/>
    </source>
</evidence>
<feature type="binding site" evidence="5">
    <location>
        <position position="42"/>
    </location>
    <ligand>
        <name>ATP</name>
        <dbReference type="ChEBI" id="CHEBI:30616"/>
    </ligand>
</feature>
<dbReference type="Gene3D" id="3.30.200.20">
    <property type="entry name" value="Phosphorylase Kinase, domain 1"/>
    <property type="match status" value="1"/>
</dbReference>
<dbReference type="InterPro" id="IPR008271">
    <property type="entry name" value="Ser/Thr_kinase_AS"/>
</dbReference>
<dbReference type="InterPro" id="IPR052751">
    <property type="entry name" value="Plant_MAPKKK"/>
</dbReference>
<evidence type="ECO:0000256" key="4">
    <source>
        <dbReference type="ARBA" id="ARBA00022840"/>
    </source>
</evidence>
<dbReference type="Gene3D" id="1.10.510.10">
    <property type="entry name" value="Transferase(Phosphotransferase) domain 1"/>
    <property type="match status" value="1"/>
</dbReference>
<evidence type="ECO:0000256" key="3">
    <source>
        <dbReference type="ARBA" id="ARBA00022777"/>
    </source>
</evidence>
<dbReference type="GO" id="GO:0005524">
    <property type="term" value="F:ATP binding"/>
    <property type="evidence" value="ECO:0007669"/>
    <property type="project" value="UniProtKB-UniRule"/>
</dbReference>
<sequence length="304" mass="33708">MTMMQWTRGATVGKGGFGFVSVAKTHQPDRDNRNIPTLIAVKSAKYSESESLMKEKEFLDKFKGCPSILGCFGDDITTENGVKLYNILMEYASGGCLADHIVPKKGMSEIIVSRCTKSILLALVHIHRLGYIHCDVKPHNVLFNARGDAMLADFGSCLSIEEGKSCDFRGTVLYAAPESIARQKFVPESDIWALGCSVLHMLTGKSPWVFDKNTDVKEALFRIGCSSDIPEIPTSNKISKEAKDFLKKCLVKDPTARWKADMLIDHPFVKSRRQHHVSSSRSSAHLGIHSIVPHCFHIPKVQAC</sequence>
<keyword evidence="3" id="KW-0418">Kinase</keyword>
<keyword evidence="9" id="KW-1185">Reference proteome</keyword>
<organism evidence="8 9">
    <name type="scientific">Castilleja foliolosa</name>
    <dbReference type="NCBI Taxonomy" id="1961234"/>
    <lineage>
        <taxon>Eukaryota</taxon>
        <taxon>Viridiplantae</taxon>
        <taxon>Streptophyta</taxon>
        <taxon>Embryophyta</taxon>
        <taxon>Tracheophyta</taxon>
        <taxon>Spermatophyta</taxon>
        <taxon>Magnoliopsida</taxon>
        <taxon>eudicotyledons</taxon>
        <taxon>Gunneridae</taxon>
        <taxon>Pentapetalae</taxon>
        <taxon>asterids</taxon>
        <taxon>lamiids</taxon>
        <taxon>Lamiales</taxon>
        <taxon>Orobanchaceae</taxon>
        <taxon>Pedicularideae</taxon>
        <taxon>Castillejinae</taxon>
        <taxon>Castilleja</taxon>
    </lineage>
</organism>
<comment type="similarity">
    <text evidence="6">Belongs to the protein kinase superfamily.</text>
</comment>
<dbReference type="InterPro" id="IPR011009">
    <property type="entry name" value="Kinase-like_dom_sf"/>
</dbReference>
<evidence type="ECO:0000313" key="9">
    <source>
        <dbReference type="Proteomes" id="UP001632038"/>
    </source>
</evidence>
<accession>A0ABD3CY65</accession>
<comment type="caution">
    <text evidence="8">The sequence shown here is derived from an EMBL/GenBank/DDBJ whole genome shotgun (WGS) entry which is preliminary data.</text>
</comment>
<dbReference type="InterPro" id="IPR000719">
    <property type="entry name" value="Prot_kinase_dom"/>
</dbReference>
<dbReference type="PROSITE" id="PS00108">
    <property type="entry name" value="PROTEIN_KINASE_ST"/>
    <property type="match status" value="1"/>
</dbReference>
<dbReference type="PROSITE" id="PS00107">
    <property type="entry name" value="PROTEIN_KINASE_ATP"/>
    <property type="match status" value="1"/>
</dbReference>
<feature type="domain" description="Protein kinase" evidence="7">
    <location>
        <begin position="6"/>
        <end position="269"/>
    </location>
</feature>
<dbReference type="PANTHER" id="PTHR48011">
    <property type="entry name" value="CCR4-NOT TRANSCRIPTIONAL COMPLEX SUBUNIT CAF120-RELATED"/>
    <property type="match status" value="1"/>
</dbReference>
<gene>
    <name evidence="8" type="ORF">CASFOL_021315</name>
</gene>
<keyword evidence="2 5" id="KW-0547">Nucleotide-binding</keyword>
<dbReference type="InterPro" id="IPR017441">
    <property type="entry name" value="Protein_kinase_ATP_BS"/>
</dbReference>
<dbReference type="EMBL" id="JAVIJP010000028">
    <property type="protein sequence ID" value="KAL3634261.1"/>
    <property type="molecule type" value="Genomic_DNA"/>
</dbReference>
<evidence type="ECO:0000259" key="7">
    <source>
        <dbReference type="PROSITE" id="PS50011"/>
    </source>
</evidence>
<evidence type="ECO:0000256" key="6">
    <source>
        <dbReference type="RuleBase" id="RU000304"/>
    </source>
</evidence>
<proteinExistence type="inferred from homology"/>
<dbReference type="PROSITE" id="PS50011">
    <property type="entry name" value="PROTEIN_KINASE_DOM"/>
    <property type="match status" value="1"/>
</dbReference>
<keyword evidence="6" id="KW-0723">Serine/threonine-protein kinase</keyword>